<dbReference type="Proteomes" id="UP000058636">
    <property type="component" value="Unassembled WGS sequence"/>
</dbReference>
<evidence type="ECO:0000256" key="3">
    <source>
        <dbReference type="ARBA" id="ARBA00022553"/>
    </source>
</evidence>
<keyword evidence="5 7" id="KW-0443">Lipid metabolism</keyword>
<keyword evidence="3 7" id="KW-0597">Phosphoprotein</keyword>
<comment type="PTM">
    <text evidence="9">4'-phosphopantetheine is transferred from CoA to a specific serine of apo-ACP by acpS.</text>
</comment>
<dbReference type="InterPro" id="IPR036736">
    <property type="entry name" value="ACP-like_sf"/>
</dbReference>
<dbReference type="GO" id="GO:0000036">
    <property type="term" value="F:acyl carrier activity"/>
    <property type="evidence" value="ECO:0007669"/>
    <property type="project" value="UniProtKB-UniRule"/>
</dbReference>
<dbReference type="Gene3D" id="1.10.1200.10">
    <property type="entry name" value="ACP-like"/>
    <property type="match status" value="1"/>
</dbReference>
<evidence type="ECO:0000256" key="5">
    <source>
        <dbReference type="ARBA" id="ARBA00023098"/>
    </source>
</evidence>
<dbReference type="InterPro" id="IPR009081">
    <property type="entry name" value="PP-bd_ACP"/>
</dbReference>
<dbReference type="HAMAP" id="MF_01217">
    <property type="entry name" value="Acyl_carrier"/>
    <property type="match status" value="1"/>
</dbReference>
<keyword evidence="4 7" id="KW-0276">Fatty acid metabolism</keyword>
<dbReference type="PANTHER" id="PTHR20863:SF76">
    <property type="entry name" value="CARRIER DOMAIN-CONTAINING PROTEIN"/>
    <property type="match status" value="1"/>
</dbReference>
<dbReference type="PROSITE" id="PS50075">
    <property type="entry name" value="CARRIER"/>
    <property type="match status" value="1"/>
</dbReference>
<dbReference type="PANTHER" id="PTHR20863">
    <property type="entry name" value="ACYL CARRIER PROTEIN"/>
    <property type="match status" value="1"/>
</dbReference>
<comment type="function">
    <text evidence="7 9">Carrier of the growing fatty acid chain in fatty acid biosynthesis.</text>
</comment>
<proteinExistence type="inferred from homology"/>
<dbReference type="GO" id="GO:0016020">
    <property type="term" value="C:membrane"/>
    <property type="evidence" value="ECO:0007669"/>
    <property type="project" value="GOC"/>
</dbReference>
<dbReference type="GO" id="GO:0000035">
    <property type="term" value="F:acyl binding"/>
    <property type="evidence" value="ECO:0007669"/>
    <property type="project" value="TreeGrafter"/>
</dbReference>
<comment type="PTM">
    <text evidence="7">4'-phosphopantetheine is transferred from CoA to a specific serine of apo-ACP by AcpS. This modification is essential for activity because fatty acids are bound in thioester linkage to the sulfhydryl of the prosthetic group.</text>
</comment>
<sequence length="81" mass="8897">MASREEIFSKVKSIISEKLGVDESQVTEEAKLIDDLGADSLDLVDLVMDFESEFGVKVDDADLEKISTVGDIVSYIEKKLG</sequence>
<dbReference type="GO" id="GO:0009245">
    <property type="term" value="P:lipid A biosynthetic process"/>
    <property type="evidence" value="ECO:0007669"/>
    <property type="project" value="TreeGrafter"/>
</dbReference>
<dbReference type="NCBIfam" id="NF002151">
    <property type="entry name" value="PRK00982.1-5"/>
    <property type="match status" value="1"/>
</dbReference>
<keyword evidence="6 7" id="KW-0275">Fatty acid biosynthesis</keyword>
<dbReference type="NCBIfam" id="NF002148">
    <property type="entry name" value="PRK00982.1-2"/>
    <property type="match status" value="1"/>
</dbReference>
<comment type="pathway">
    <text evidence="7 9">Lipid metabolism; fatty acid biosynthesis.</text>
</comment>
<dbReference type="AlphaFoldDB" id="A0A124FG28"/>
<dbReference type="GO" id="GO:0005829">
    <property type="term" value="C:cytosol"/>
    <property type="evidence" value="ECO:0007669"/>
    <property type="project" value="TreeGrafter"/>
</dbReference>
<gene>
    <name evidence="7" type="primary">acpP</name>
    <name evidence="10" type="ORF">XD57_0564</name>
</gene>
<dbReference type="OMA" id="TMEASFI"/>
<organism evidence="10 11">
    <name type="scientific">Thermotoga petrophila</name>
    <dbReference type="NCBI Taxonomy" id="93929"/>
    <lineage>
        <taxon>Bacteria</taxon>
        <taxon>Thermotogati</taxon>
        <taxon>Thermotogota</taxon>
        <taxon>Thermotogae</taxon>
        <taxon>Thermotogales</taxon>
        <taxon>Thermotogaceae</taxon>
        <taxon>Thermotoga</taxon>
    </lineage>
</organism>
<name>A0A124FG28_9THEM</name>
<feature type="modified residue" description="O-(pantetheine 4'-phosphoryl)serine" evidence="7">
    <location>
        <position position="40"/>
    </location>
</feature>
<dbReference type="NCBIfam" id="NF002150">
    <property type="entry name" value="PRK00982.1-4"/>
    <property type="match status" value="1"/>
</dbReference>
<reference evidence="10 11" key="1">
    <citation type="journal article" date="2015" name="MBio">
        <title>Genome-Resolved Metagenomic Analysis Reveals Roles for Candidate Phyla and Other Microbial Community Members in Biogeochemical Transformations in Oil Reservoirs.</title>
        <authorList>
            <person name="Hu P."/>
            <person name="Tom L."/>
            <person name="Singh A."/>
            <person name="Thomas B.C."/>
            <person name="Baker B.J."/>
            <person name="Piceno Y.M."/>
            <person name="Andersen G.L."/>
            <person name="Banfield J.F."/>
        </authorList>
    </citation>
    <scope>NUCLEOTIDE SEQUENCE [LARGE SCALE GENOMIC DNA]</scope>
    <source>
        <strain evidence="10">46_26</strain>
    </source>
</reference>
<evidence type="ECO:0000256" key="7">
    <source>
        <dbReference type="HAMAP-Rule" id="MF_01217"/>
    </source>
</evidence>
<comment type="subcellular location">
    <subcellularLocation>
        <location evidence="7">Cytoplasm</location>
    </subcellularLocation>
</comment>
<evidence type="ECO:0000256" key="1">
    <source>
        <dbReference type="ARBA" id="ARBA00022450"/>
    </source>
</evidence>
<dbReference type="InterPro" id="IPR003231">
    <property type="entry name" value="ACP"/>
</dbReference>
<dbReference type="EMBL" id="LGFG01000031">
    <property type="protein sequence ID" value="KUK23334.1"/>
    <property type="molecule type" value="Genomic_DNA"/>
</dbReference>
<evidence type="ECO:0000313" key="10">
    <source>
        <dbReference type="EMBL" id="KUK23334.1"/>
    </source>
</evidence>
<evidence type="ECO:0000256" key="8">
    <source>
        <dbReference type="NCBIfam" id="TIGR00517"/>
    </source>
</evidence>
<protein>
    <recommendedName>
        <fullName evidence="7 8">Acyl carrier protein</fullName>
        <shortName evidence="7">ACP</shortName>
    </recommendedName>
</protein>
<comment type="similarity">
    <text evidence="7">Belongs to the acyl carrier protein (ACP) family.</text>
</comment>
<evidence type="ECO:0000256" key="2">
    <source>
        <dbReference type="ARBA" id="ARBA00022516"/>
    </source>
</evidence>
<keyword evidence="1 7" id="KW-0596">Phosphopantetheine</keyword>
<accession>A0A124FG28</accession>
<dbReference type="RefSeq" id="WP_004081111.1">
    <property type="nucleotide sequence ID" value="NZ_DAITJQ010000003.1"/>
</dbReference>
<dbReference type="InterPro" id="IPR006162">
    <property type="entry name" value="Ppantetheine_attach_site"/>
</dbReference>
<keyword evidence="2 7" id="KW-0444">Lipid biosynthesis</keyword>
<dbReference type="SUPFAM" id="SSF47336">
    <property type="entry name" value="ACP-like"/>
    <property type="match status" value="1"/>
</dbReference>
<dbReference type="PROSITE" id="PS00012">
    <property type="entry name" value="PHOSPHOPANTETHEINE"/>
    <property type="match status" value="1"/>
</dbReference>
<dbReference type="Pfam" id="PF00550">
    <property type="entry name" value="PP-binding"/>
    <property type="match status" value="1"/>
</dbReference>
<evidence type="ECO:0000313" key="11">
    <source>
        <dbReference type="Proteomes" id="UP000058636"/>
    </source>
</evidence>
<dbReference type="NCBIfam" id="TIGR00517">
    <property type="entry name" value="acyl_carrier"/>
    <property type="match status" value="1"/>
</dbReference>
<evidence type="ECO:0000256" key="6">
    <source>
        <dbReference type="ARBA" id="ARBA00023160"/>
    </source>
</evidence>
<evidence type="ECO:0000256" key="9">
    <source>
        <dbReference type="RuleBase" id="RU003545"/>
    </source>
</evidence>
<dbReference type="PATRIC" id="fig|93930.3.peg.1408"/>
<keyword evidence="7" id="KW-0963">Cytoplasm</keyword>
<dbReference type="SMR" id="A0A124FG28"/>
<comment type="caution">
    <text evidence="10">The sequence shown here is derived from an EMBL/GenBank/DDBJ whole genome shotgun (WGS) entry which is preliminary data.</text>
</comment>
<dbReference type="UniPathway" id="UPA00094"/>
<evidence type="ECO:0000256" key="4">
    <source>
        <dbReference type="ARBA" id="ARBA00022832"/>
    </source>
</evidence>